<organism evidence="4 5">
    <name type="scientific">Astatotilapia calliptera</name>
    <name type="common">Eastern happy</name>
    <name type="synonym">Chromis callipterus</name>
    <dbReference type="NCBI Taxonomy" id="8154"/>
    <lineage>
        <taxon>Eukaryota</taxon>
        <taxon>Metazoa</taxon>
        <taxon>Chordata</taxon>
        <taxon>Craniata</taxon>
        <taxon>Vertebrata</taxon>
        <taxon>Euteleostomi</taxon>
        <taxon>Actinopterygii</taxon>
        <taxon>Neopterygii</taxon>
        <taxon>Teleostei</taxon>
        <taxon>Neoteleostei</taxon>
        <taxon>Acanthomorphata</taxon>
        <taxon>Ovalentaria</taxon>
        <taxon>Cichlomorphae</taxon>
        <taxon>Cichliformes</taxon>
        <taxon>Cichlidae</taxon>
        <taxon>African cichlids</taxon>
        <taxon>Pseudocrenilabrinae</taxon>
        <taxon>Haplochromini</taxon>
        <taxon>Astatotilapia</taxon>
    </lineage>
</organism>
<reference evidence="4" key="1">
    <citation type="submission" date="2018-05" db="EMBL/GenBank/DDBJ databases">
        <authorList>
            <person name="Datahose"/>
        </authorList>
    </citation>
    <scope>NUCLEOTIDE SEQUENCE</scope>
</reference>
<dbReference type="Proteomes" id="UP000265100">
    <property type="component" value="Chromosome 10"/>
</dbReference>
<feature type="domain" description="CAP-Gly" evidence="3">
    <location>
        <begin position="95"/>
        <end position="137"/>
    </location>
</feature>
<feature type="coiled-coil region" evidence="1">
    <location>
        <begin position="408"/>
        <end position="449"/>
    </location>
</feature>
<dbReference type="GeneTree" id="ENSGT00940000159426"/>
<dbReference type="PROSITE" id="PS50245">
    <property type="entry name" value="CAP_GLY_2"/>
    <property type="match status" value="2"/>
</dbReference>
<feature type="coiled-coil region" evidence="1">
    <location>
        <begin position="542"/>
        <end position="597"/>
    </location>
</feature>
<feature type="region of interest" description="Disordered" evidence="2">
    <location>
        <begin position="137"/>
        <end position="173"/>
    </location>
</feature>
<dbReference type="FunFam" id="2.30.30.190:FF:000001">
    <property type="entry name" value="Putative CAP-Gly domain-containing linker protein 1"/>
    <property type="match status" value="1"/>
</dbReference>
<dbReference type="AlphaFoldDB" id="A0AAX7T2T2"/>
<evidence type="ECO:0000256" key="2">
    <source>
        <dbReference type="SAM" id="MobiDB-lite"/>
    </source>
</evidence>
<dbReference type="InterPro" id="IPR000938">
    <property type="entry name" value="CAP-Gly_domain"/>
</dbReference>
<reference evidence="4" key="2">
    <citation type="submission" date="2025-08" db="UniProtKB">
        <authorList>
            <consortium name="Ensembl"/>
        </authorList>
    </citation>
    <scope>IDENTIFICATION</scope>
</reference>
<dbReference type="PROSITE" id="PS00845">
    <property type="entry name" value="CAP_GLY_1"/>
    <property type="match status" value="2"/>
</dbReference>
<feature type="region of interest" description="Disordered" evidence="2">
    <location>
        <begin position="976"/>
        <end position="995"/>
    </location>
</feature>
<reference evidence="4" key="3">
    <citation type="submission" date="2025-09" db="UniProtKB">
        <authorList>
            <consortium name="Ensembl"/>
        </authorList>
    </citation>
    <scope>IDENTIFICATION</scope>
</reference>
<protein>
    <recommendedName>
        <fullName evidence="3">CAP-Gly domain-containing protein</fullName>
    </recommendedName>
</protein>
<feature type="region of interest" description="Disordered" evidence="2">
    <location>
        <begin position="189"/>
        <end position="209"/>
    </location>
</feature>
<dbReference type="GO" id="GO:0005938">
    <property type="term" value="C:cell cortex"/>
    <property type="evidence" value="ECO:0007669"/>
    <property type="project" value="TreeGrafter"/>
</dbReference>
<feature type="domain" description="CAP-Gly" evidence="3">
    <location>
        <begin position="233"/>
        <end position="275"/>
    </location>
</feature>
<dbReference type="InterPro" id="IPR036859">
    <property type="entry name" value="CAP-Gly_dom_sf"/>
</dbReference>
<evidence type="ECO:0000313" key="4">
    <source>
        <dbReference type="Ensembl" id="ENSACLP00000048641.1"/>
    </source>
</evidence>
<gene>
    <name evidence="4" type="primary">CLIP2</name>
</gene>
<accession>A0AAX7T2T2</accession>
<dbReference type="PANTHER" id="PTHR18916:SF10">
    <property type="entry name" value="CAP-GLY DOMAIN-CONTAINING LINKER PROTEIN 2"/>
    <property type="match status" value="1"/>
</dbReference>
<evidence type="ECO:0000256" key="1">
    <source>
        <dbReference type="SAM" id="Coils"/>
    </source>
</evidence>
<dbReference type="GO" id="GO:0051010">
    <property type="term" value="F:microtubule plus-end binding"/>
    <property type="evidence" value="ECO:0007669"/>
    <property type="project" value="TreeGrafter"/>
</dbReference>
<dbReference type="GO" id="GO:0005634">
    <property type="term" value="C:nucleus"/>
    <property type="evidence" value="ECO:0007669"/>
    <property type="project" value="TreeGrafter"/>
</dbReference>
<dbReference type="Gene3D" id="2.30.30.190">
    <property type="entry name" value="CAP Gly-rich-like domain"/>
    <property type="match status" value="2"/>
</dbReference>
<keyword evidence="1" id="KW-0175">Coiled coil</keyword>
<evidence type="ECO:0000313" key="5">
    <source>
        <dbReference type="Proteomes" id="UP000265100"/>
    </source>
</evidence>
<name>A0AAX7T2T2_ASTCA</name>
<evidence type="ECO:0000259" key="3">
    <source>
        <dbReference type="PROSITE" id="PS50245"/>
    </source>
</evidence>
<dbReference type="Ensembl" id="ENSACLT00000043461.1">
    <property type="protein sequence ID" value="ENSACLP00000048641.1"/>
    <property type="gene ID" value="ENSACLG00000024018.2"/>
</dbReference>
<dbReference type="GO" id="GO:0031122">
    <property type="term" value="P:cytoplasmic microtubule organization"/>
    <property type="evidence" value="ECO:0007669"/>
    <property type="project" value="TreeGrafter"/>
</dbReference>
<dbReference type="SUPFAM" id="SSF74924">
    <property type="entry name" value="Cap-Gly domain"/>
    <property type="match status" value="2"/>
</dbReference>
<feature type="coiled-coil region" evidence="1">
    <location>
        <begin position="627"/>
        <end position="845"/>
    </location>
</feature>
<proteinExistence type="predicted"/>
<feature type="coiled-coil region" evidence="1">
    <location>
        <begin position="894"/>
        <end position="921"/>
    </location>
</feature>
<feature type="compositionally biased region" description="Polar residues" evidence="2">
    <location>
        <begin position="189"/>
        <end position="203"/>
    </location>
</feature>
<dbReference type="SMART" id="SM01052">
    <property type="entry name" value="CAP_GLY"/>
    <property type="match status" value="2"/>
</dbReference>
<dbReference type="GO" id="GO:0035371">
    <property type="term" value="C:microtubule plus-end"/>
    <property type="evidence" value="ECO:0007669"/>
    <property type="project" value="TreeGrafter"/>
</dbReference>
<feature type="coiled-coil region" evidence="1">
    <location>
        <begin position="348"/>
        <end position="382"/>
    </location>
</feature>
<dbReference type="Pfam" id="PF01302">
    <property type="entry name" value="CAP_GLY"/>
    <property type="match status" value="2"/>
</dbReference>
<feature type="region of interest" description="Disordered" evidence="2">
    <location>
        <begin position="1"/>
        <end position="71"/>
    </location>
</feature>
<keyword evidence="5" id="KW-1185">Reference proteome</keyword>
<sequence length="1014" mass="112446">MNMLKSSGLKIPGRGAKHSSPVGRTSAGGTSSPVAPKDSKSLPSPDPFPVPDSAALKPTTPTKISEEGDDVLGDYTVGEQVWVNGVKPGVIAYLGETQFAPGQWAGVILNDLVGKNDGSVGGVRYFECQPLQGIFTRPSKLTRQPVGEGSDSHSTDSTQNQTQQGGGGGAPAGQRVVVPLREGLLNSAVKTGNESGSNMSDSGSVKKAGDKDLRVGDRVLVGGSKMGVIRYMGETDFAKGEWCGVELDEPLGKNDGAVAGTRYFQCLPKFGLFAPVHKVIRIGFPSTSPAKAKKSKRVAMGVSSLAHSPSSSSISSVSSVASSVGGRPSRAGLLTETSSRYARKISGTTALQEALKEKQQHIEQLLAERDLERAEMAKATSHICEVEKELSALKAQHMQYVTENENGLQQVKAMLASTQKDKLELANQLEEEKRKVEDLQFRVEEESITKGDLEGRCTHEAVSLRLGKRTKQTTVEEKSRIMQLEEELSLRRAEITNLQVQLKGADASWQKVDRVDAAQGSDAQPETLLLREQLVSAGREHYKESSELREKYETALAASQQEIDSLKAVVEKQNVEINEMKQKAQQATKENVEMMDTWKAKFDTLVSDHQRSLEELKATLSSSHTATEGQEQDTQELRATLESLKMEHQLEVENLKAKHKIEAAILTKEREDLCARLQEAKDQLAQGNQTWRAELETLQMEQNKRAEELRERLELSEKQMTDYQALQKAQEASQEEIQKLEEKLRVTANQLQAIQAERFTSNDANVIEDNEISDEKMKLKQNIEETMEKLLKREKEVSTLTSQVEALKSQIGALEGKVRSGEKRAEALAKEKTRMEAELESMTKKSHDASGQLVSISQELLKKERSLNELRVLLLESHRHSRDMDKDLSREVHKAEWKVKEQKLQDDIKTLREKLLLLGRERSSPDHRRYSMLDPSALDSEVTRLRQRLLSTEEALRNALEHNQQVDQLVQAMRKNPEKSPVHGANSANGIHHQESHSAQDVGILSFCFFQSLI</sequence>
<dbReference type="PANTHER" id="PTHR18916">
    <property type="entry name" value="DYNACTIN 1-RELATED MICROTUBULE-BINDING"/>
    <property type="match status" value="1"/>
</dbReference>